<dbReference type="Proteomes" id="UP000184368">
    <property type="component" value="Unassembled WGS sequence"/>
</dbReference>
<proteinExistence type="predicted"/>
<sequence length="146" mass="16323">MNKSIFAALLMATTLICTSCRKDKDENAGPEAGIVGKWKVERMEYTDSGDLNGDGITDDPEIYIELGGAEDYVLFGADGKCTTFIDGDEDKATWRMEGNNNLQIKYEDEDDSISFAIKEWTNNQLVLYAAEESAGAKYEEIIYLYK</sequence>
<organism evidence="2 3">
    <name type="scientific">Cnuella takakiae</name>
    <dbReference type="NCBI Taxonomy" id="1302690"/>
    <lineage>
        <taxon>Bacteria</taxon>
        <taxon>Pseudomonadati</taxon>
        <taxon>Bacteroidota</taxon>
        <taxon>Chitinophagia</taxon>
        <taxon>Chitinophagales</taxon>
        <taxon>Chitinophagaceae</taxon>
        <taxon>Cnuella</taxon>
    </lineage>
</organism>
<evidence type="ECO:0000313" key="3">
    <source>
        <dbReference type="Proteomes" id="UP000184368"/>
    </source>
</evidence>
<dbReference type="InterPro" id="IPR024311">
    <property type="entry name" value="Lipocalin-like"/>
</dbReference>
<dbReference type="Pfam" id="PF13648">
    <property type="entry name" value="Lipocalin_4"/>
    <property type="match status" value="1"/>
</dbReference>
<dbReference type="OrthoDB" id="836080at2"/>
<keyword evidence="3" id="KW-1185">Reference proteome</keyword>
<dbReference type="RefSeq" id="WP_073047601.1">
    <property type="nucleotide sequence ID" value="NZ_FQUO01000021.1"/>
</dbReference>
<evidence type="ECO:0000313" key="2">
    <source>
        <dbReference type="EMBL" id="SHG21339.1"/>
    </source>
</evidence>
<dbReference type="EMBL" id="FQUO01000021">
    <property type="protein sequence ID" value="SHG21339.1"/>
    <property type="molecule type" value="Genomic_DNA"/>
</dbReference>
<evidence type="ECO:0000259" key="1">
    <source>
        <dbReference type="Pfam" id="PF13648"/>
    </source>
</evidence>
<feature type="domain" description="Lipocalin-like" evidence="1">
    <location>
        <begin position="34"/>
        <end position="127"/>
    </location>
</feature>
<reference evidence="2 3" key="1">
    <citation type="submission" date="2016-11" db="EMBL/GenBank/DDBJ databases">
        <authorList>
            <person name="Jaros S."/>
            <person name="Januszkiewicz K."/>
            <person name="Wedrychowicz H."/>
        </authorList>
    </citation>
    <scope>NUCLEOTIDE SEQUENCE [LARGE SCALE GENOMIC DNA]</scope>
    <source>
        <strain evidence="2 3">DSM 26897</strain>
    </source>
</reference>
<dbReference type="AlphaFoldDB" id="A0A1M5HZV1"/>
<gene>
    <name evidence="2" type="ORF">SAMN05444008_12110</name>
</gene>
<protein>
    <submittedName>
        <fullName evidence="2">Lipocalin-like domain-containing protein</fullName>
    </submittedName>
</protein>
<accession>A0A1M5HZV1</accession>
<name>A0A1M5HZV1_9BACT</name>